<evidence type="ECO:0000256" key="1">
    <source>
        <dbReference type="ARBA" id="ARBA00022679"/>
    </source>
</evidence>
<accession>A0A2A5L6I6</accession>
<keyword evidence="3" id="KW-0813">Transport</keyword>
<dbReference type="SUPFAM" id="SSF52794">
    <property type="entry name" value="PTS system IIB component-like"/>
    <property type="match status" value="1"/>
</dbReference>
<dbReference type="GO" id="GO:0008982">
    <property type="term" value="F:protein-N(PI)-phosphohistidine-sugar phosphotransferase activity"/>
    <property type="evidence" value="ECO:0007669"/>
    <property type="project" value="InterPro"/>
</dbReference>
<evidence type="ECO:0000313" key="6">
    <source>
        <dbReference type="Proteomes" id="UP000234212"/>
    </source>
</evidence>
<organism evidence="3 5">
    <name type="scientific">Lacticaseibacillus rhamnosus</name>
    <name type="common">Lactobacillus rhamnosus</name>
    <dbReference type="NCBI Taxonomy" id="47715"/>
    <lineage>
        <taxon>Bacteria</taxon>
        <taxon>Bacillati</taxon>
        <taxon>Bacillota</taxon>
        <taxon>Bacilli</taxon>
        <taxon>Lactobacillales</taxon>
        <taxon>Lactobacillaceae</taxon>
        <taxon>Lacticaseibacillus</taxon>
    </lineage>
</organism>
<dbReference type="Gene3D" id="3.40.50.2300">
    <property type="match status" value="1"/>
</dbReference>
<dbReference type="Proteomes" id="UP000189067">
    <property type="component" value="Unassembled WGS sequence"/>
</dbReference>
<evidence type="ECO:0000259" key="2">
    <source>
        <dbReference type="PROSITE" id="PS51099"/>
    </source>
</evidence>
<evidence type="ECO:0000313" key="4">
    <source>
        <dbReference type="EMBL" id="PLA57577.1"/>
    </source>
</evidence>
<dbReference type="GO" id="GO:0009401">
    <property type="term" value="P:phosphoenolpyruvate-dependent sugar phosphotransferase system"/>
    <property type="evidence" value="ECO:0007669"/>
    <property type="project" value="InterPro"/>
</dbReference>
<gene>
    <name evidence="3" type="ORF">BWR10_13485</name>
    <name evidence="4" type="ORF">CYJ91_07265</name>
</gene>
<dbReference type="Proteomes" id="UP000234212">
    <property type="component" value="Unassembled WGS sequence"/>
</dbReference>
<dbReference type="PROSITE" id="PS51099">
    <property type="entry name" value="PTS_EIIB_TYPE_2"/>
    <property type="match status" value="1"/>
</dbReference>
<dbReference type="CDD" id="cd05566">
    <property type="entry name" value="PTS_IIB_galactitol"/>
    <property type="match status" value="1"/>
</dbReference>
<accession>A0A179XNK0</accession>
<evidence type="ECO:0000313" key="3">
    <source>
        <dbReference type="EMBL" id="ONN73498.1"/>
    </source>
</evidence>
<dbReference type="EMBL" id="PKJX01000002">
    <property type="protein sequence ID" value="PLA57577.1"/>
    <property type="molecule type" value="Genomic_DNA"/>
</dbReference>
<reference evidence="4 6" key="2">
    <citation type="submission" date="2017-12" db="EMBL/GenBank/DDBJ databases">
        <title>Phylogenetic diversity of female urinary microbiome.</title>
        <authorList>
            <person name="Thomas-White K."/>
            <person name="Wolfe A.J."/>
        </authorList>
    </citation>
    <scope>NUCLEOTIDE SEQUENCE [LARGE SCALE GENOMIC DNA]</scope>
    <source>
        <strain evidence="4 6">UMB0004</strain>
    </source>
</reference>
<sequence>MTHSGKKKTILFVCATGIATSTVVAEKTMDFLHEHGLDANYTQTNVASLPEYDQKDADLIVATTNVPYETEIPVIRALPLITGIGADKVLEDIKKHIEE</sequence>
<dbReference type="InterPro" id="IPR013011">
    <property type="entry name" value="PTS_EIIB_2"/>
</dbReference>
<dbReference type="OrthoDB" id="6505030at2"/>
<dbReference type="AlphaFoldDB" id="A0A179XNK0"/>
<dbReference type="EMBL" id="MTJY01000057">
    <property type="protein sequence ID" value="ONN73498.1"/>
    <property type="molecule type" value="Genomic_DNA"/>
</dbReference>
<dbReference type="InterPro" id="IPR003501">
    <property type="entry name" value="PTS_EIIB_2/3"/>
</dbReference>
<keyword evidence="1" id="KW-0808">Transferase</keyword>
<evidence type="ECO:0000313" key="5">
    <source>
        <dbReference type="Proteomes" id="UP000189067"/>
    </source>
</evidence>
<protein>
    <submittedName>
        <fullName evidence="3">PTS sugar transporter subunit IIB</fullName>
    </submittedName>
</protein>
<feature type="domain" description="PTS EIIB type-2" evidence="2">
    <location>
        <begin position="8"/>
        <end position="99"/>
    </location>
</feature>
<dbReference type="Pfam" id="PF02302">
    <property type="entry name" value="PTS_IIB"/>
    <property type="match status" value="1"/>
</dbReference>
<reference evidence="3 5" key="1">
    <citation type="submission" date="2017-01" db="EMBL/GenBank/DDBJ databases">
        <title>In silico prediction, in vitro antibacterial spectrum and physicochemical properties of a putative bacteriocin produced by Lactobacillus rhamnosus strain L156.4.</title>
        <authorList>
            <person name="Silveira A.M."/>
            <person name="Monteiro A.S."/>
            <person name="Santos V.L."/>
            <person name="Nicoli J.R."/>
            <person name="Azevedo V."/>
            <person name="Soares S.C."/>
            <person name="Castro-Oliveira L."/>
            <person name="Dias-Souza M.V."/>
            <person name="Nardi R.M."/>
        </authorList>
    </citation>
    <scope>NUCLEOTIDE SEQUENCE [LARGE SCALE GENOMIC DNA]</scope>
    <source>
        <strain evidence="3 5">L156.4</strain>
    </source>
</reference>
<name>A0A179XNK0_LACRH</name>
<dbReference type="GeneID" id="69830451"/>
<dbReference type="RefSeq" id="WP_005684937.1">
    <property type="nucleotide sequence ID" value="NZ_CACRTK010000060.1"/>
</dbReference>
<keyword evidence="3" id="KW-0762">Sugar transport</keyword>
<dbReference type="InterPro" id="IPR036095">
    <property type="entry name" value="PTS_EIIB-like_sf"/>
</dbReference>
<proteinExistence type="predicted"/>
<comment type="caution">
    <text evidence="3">The sequence shown here is derived from an EMBL/GenBank/DDBJ whole genome shotgun (WGS) entry which is preliminary data.</text>
</comment>